<reference evidence="1" key="2">
    <citation type="journal article" date="2021" name="PeerJ">
        <title>Extensive microbial diversity within the chicken gut microbiome revealed by metagenomics and culture.</title>
        <authorList>
            <person name="Gilroy R."/>
            <person name="Ravi A."/>
            <person name="Getino M."/>
            <person name="Pursley I."/>
            <person name="Horton D.L."/>
            <person name="Alikhan N.F."/>
            <person name="Baker D."/>
            <person name="Gharbi K."/>
            <person name="Hall N."/>
            <person name="Watson M."/>
            <person name="Adriaenssens E.M."/>
            <person name="Foster-Nyarko E."/>
            <person name="Jarju S."/>
            <person name="Secka A."/>
            <person name="Antonio M."/>
            <person name="Oren A."/>
            <person name="Chaudhuri R.R."/>
            <person name="La Ragione R."/>
            <person name="Hildebrand F."/>
            <person name="Pallen M.J."/>
        </authorList>
    </citation>
    <scope>NUCLEOTIDE SEQUENCE</scope>
    <source>
        <strain evidence="1">CHK187-14744</strain>
    </source>
</reference>
<sequence>MRIIQDQTFDAERALYGSQDIQVKNCRFDGPADGESAFKECGNVEVENCFFNLRYPFWHDHGLTIEGAEMTENCRAALWYSDHIKITDTNLHGIKALRECSDVKMTGCHILSPEFGWSIRHMEMTDCDAESEYFMMRSSDLHFKDVRMKGKYSFQYIENAVFENCRFDTKDAFWHAKNVTVKNSVIKGEYLAWYCEDVTFENCKIIGTQPLCYCKGLRLINCEMTDCDLAFERSEVEAVITSPVVSIKNPLAGHITVPAVGEIIRDIDGANGVVEVKEAARRKACA</sequence>
<dbReference type="Pfam" id="PF12541">
    <property type="entry name" value="DUF3737"/>
    <property type="match status" value="1"/>
</dbReference>
<dbReference type="InterPro" id="IPR012334">
    <property type="entry name" value="Pectin_lyas_fold"/>
</dbReference>
<dbReference type="SUPFAM" id="SSF51126">
    <property type="entry name" value="Pectin lyase-like"/>
    <property type="match status" value="1"/>
</dbReference>
<dbReference type="Proteomes" id="UP000824164">
    <property type="component" value="Unassembled WGS sequence"/>
</dbReference>
<evidence type="ECO:0000313" key="1">
    <source>
        <dbReference type="EMBL" id="HIU01856.1"/>
    </source>
</evidence>
<dbReference type="EMBL" id="DVLT01000005">
    <property type="protein sequence ID" value="HIU01856.1"/>
    <property type="molecule type" value="Genomic_DNA"/>
</dbReference>
<reference evidence="1" key="1">
    <citation type="submission" date="2020-10" db="EMBL/GenBank/DDBJ databases">
        <authorList>
            <person name="Gilroy R."/>
        </authorList>
    </citation>
    <scope>NUCLEOTIDE SEQUENCE</scope>
    <source>
        <strain evidence="1">CHK187-14744</strain>
    </source>
</reference>
<dbReference type="InterPro" id="IPR022208">
    <property type="entry name" value="DUF3737"/>
</dbReference>
<dbReference type="Gene3D" id="2.160.20.10">
    <property type="entry name" value="Single-stranded right-handed beta-helix, Pectin lyase-like"/>
    <property type="match status" value="1"/>
</dbReference>
<protein>
    <submittedName>
        <fullName evidence="1">DUF3737 family protein</fullName>
    </submittedName>
</protein>
<dbReference type="InterPro" id="IPR011050">
    <property type="entry name" value="Pectin_lyase_fold/virulence"/>
</dbReference>
<accession>A0A9D1HEJ2</accession>
<comment type="caution">
    <text evidence="1">The sequence shown here is derived from an EMBL/GenBank/DDBJ whole genome shotgun (WGS) entry which is preliminary data.</text>
</comment>
<evidence type="ECO:0000313" key="2">
    <source>
        <dbReference type="Proteomes" id="UP000824164"/>
    </source>
</evidence>
<organism evidence="1 2">
    <name type="scientific">Candidatus Onthocola gallistercoris</name>
    <dbReference type="NCBI Taxonomy" id="2840876"/>
    <lineage>
        <taxon>Bacteria</taxon>
        <taxon>Bacillati</taxon>
        <taxon>Bacillota</taxon>
        <taxon>Bacilli</taxon>
        <taxon>Candidatus Onthocola</taxon>
    </lineage>
</organism>
<name>A0A9D1HEJ2_9FIRM</name>
<dbReference type="AlphaFoldDB" id="A0A9D1HEJ2"/>
<gene>
    <name evidence="1" type="ORF">IAB63_01205</name>
</gene>
<proteinExistence type="predicted"/>